<reference evidence="2" key="1">
    <citation type="submission" date="2017-10" db="EMBL/GenBank/DDBJ databases">
        <title>Rapid genome shrinkage in a self-fertile nematode reveals novel sperm competition proteins.</title>
        <authorList>
            <person name="Yin D."/>
            <person name="Schwarz E.M."/>
            <person name="Thomas C.G."/>
            <person name="Felde R.L."/>
            <person name="Korf I.F."/>
            <person name="Cutter A.D."/>
            <person name="Schartner C.M."/>
            <person name="Ralston E.J."/>
            <person name="Meyer B.J."/>
            <person name="Haag E.S."/>
        </authorList>
    </citation>
    <scope>NUCLEOTIDE SEQUENCE [LARGE SCALE GENOMIC DNA]</scope>
    <source>
        <strain evidence="2">JU1422</strain>
    </source>
</reference>
<organism evidence="1 2">
    <name type="scientific">Caenorhabditis nigoni</name>
    <dbReference type="NCBI Taxonomy" id="1611254"/>
    <lineage>
        <taxon>Eukaryota</taxon>
        <taxon>Metazoa</taxon>
        <taxon>Ecdysozoa</taxon>
        <taxon>Nematoda</taxon>
        <taxon>Chromadorea</taxon>
        <taxon>Rhabditida</taxon>
        <taxon>Rhabditina</taxon>
        <taxon>Rhabditomorpha</taxon>
        <taxon>Rhabditoidea</taxon>
        <taxon>Rhabditidae</taxon>
        <taxon>Peloderinae</taxon>
        <taxon>Caenorhabditis</taxon>
    </lineage>
</organism>
<comment type="caution">
    <text evidence="1">The sequence shown here is derived from an EMBL/GenBank/DDBJ whole genome shotgun (WGS) entry which is preliminary data.</text>
</comment>
<accession>A0A2G5S9H9</accession>
<gene>
    <name evidence="1" type="ORF">B9Z55_029008</name>
</gene>
<name>A0A2G5S9H9_9PELO</name>
<evidence type="ECO:0000313" key="1">
    <source>
        <dbReference type="EMBL" id="PIC11562.1"/>
    </source>
</evidence>
<dbReference type="InterPro" id="IPR008042">
    <property type="entry name" value="Retrotrans_Pao"/>
</dbReference>
<dbReference type="AlphaFoldDB" id="A0A2G5S9H9"/>
<dbReference type="STRING" id="1611254.A0A2G5S9H9"/>
<dbReference type="OrthoDB" id="5872779at2759"/>
<keyword evidence="2" id="KW-1185">Reference proteome</keyword>
<protein>
    <submittedName>
        <fullName evidence="1">Uncharacterized protein</fullName>
    </submittedName>
</protein>
<dbReference type="Pfam" id="PF05380">
    <property type="entry name" value="Peptidase_A17"/>
    <property type="match status" value="1"/>
</dbReference>
<dbReference type="Proteomes" id="UP000230233">
    <property type="component" value="Unassembled WGS sequence"/>
</dbReference>
<dbReference type="EMBL" id="PDUG01000069">
    <property type="protein sequence ID" value="PIC11562.1"/>
    <property type="molecule type" value="Genomic_DNA"/>
</dbReference>
<evidence type="ECO:0000313" key="2">
    <source>
        <dbReference type="Proteomes" id="UP000230233"/>
    </source>
</evidence>
<proteinExistence type="predicted"/>
<sequence>MPSRAARQPDHASIVEECITLVDVHRRNSTEIWPTIQLMPLQDKLFFVEETRPLSHSNQNSIKAGADHESVLNVDLPTTPTTAVDTDIVFNPTELTTNCLNISEDTSLASKPALPNHLSTTDQQVRRHKTSTLTETFDPLGFLTPINVPITRLTQKNWGMEIDWNAKRPPEALKDWRLLQKAFMDTD</sequence>